<comment type="caution">
    <text evidence="2">The sequence shown here is derived from an EMBL/GenBank/DDBJ whole genome shotgun (WGS) entry which is preliminary data.</text>
</comment>
<sequence length="675" mass="70835">MRIRPLLTQPLLTQAQTAVVRDASPPDDGNPGGPKLPGSDPDGFDVLEDIYLGWFSWYLPTFRIVAPTAQSQWPQSPFGYTFVTGHAADGEPSLAATITVQLQSFLSDATKAKISDLGHCAPIPLDGFQAVIDIPYVDEVKGSLTTTSVAASRTTQDGDTRTLVFEVAGDLARAAYGSLSRPGYQPVPLRLRTSVTFTAYWWDWLLPPRGTSAELVAADGVRLAPERVPPVSDGGDDPVGSWDRVSTGQSRSLDLLVPCTDYGRLYLDTTDPAKPVPIGCQDGMALGRLPDKLYTALDELATADYEVLASLTRPAVYLVLPRRYRVGRADPGHPGVQDWSPLIRWIEVFDATHDGGLPCRLQASLQPDLRHAQLADLSAVLAVRAGRRPTLLLPTDYGSGMSALTVTGWNASTPVQATVSGSSLQISAELNYTDAVVVNAMLGSAAAEGQLVGNAAFALSDGSSIGPVELHVDVVHLTGPWPAGPVSASGDGTTATVQNHAETAATLSRLLETLADGSSRLVAGGLAVAVPGGGGTAAVPAVSSTGALLTADYALADSTPAVIDQQRLYIEDLHTTITLVNDAKMGADGITGVDVRARLDGDTQSLSFALAPDTPMFQIDLVQPLVADRQADSGLLHLGATVHRAGQPDTSTGDFTADLHQGVILRLSSVLATPP</sequence>
<dbReference type="RefSeq" id="WP_030251988.1">
    <property type="nucleotide sequence ID" value="NZ_JBHEZZ010000003.1"/>
</dbReference>
<protein>
    <recommendedName>
        <fullName evidence="4">Secreted protein</fullName>
    </recommendedName>
</protein>
<gene>
    <name evidence="2" type="ORF">ACEZDJ_07175</name>
</gene>
<evidence type="ECO:0000256" key="1">
    <source>
        <dbReference type="SAM" id="MobiDB-lite"/>
    </source>
</evidence>
<accession>A0ABV6UHX9</accession>
<evidence type="ECO:0008006" key="4">
    <source>
        <dbReference type="Google" id="ProtNLM"/>
    </source>
</evidence>
<feature type="region of interest" description="Disordered" evidence="1">
    <location>
        <begin position="20"/>
        <end position="40"/>
    </location>
</feature>
<dbReference type="Proteomes" id="UP001592528">
    <property type="component" value="Unassembled WGS sequence"/>
</dbReference>
<evidence type="ECO:0000313" key="2">
    <source>
        <dbReference type="EMBL" id="MFC1401065.1"/>
    </source>
</evidence>
<keyword evidence="3" id="KW-1185">Reference proteome</keyword>
<evidence type="ECO:0000313" key="3">
    <source>
        <dbReference type="Proteomes" id="UP001592528"/>
    </source>
</evidence>
<name>A0ABV6UHX9_9ACTN</name>
<reference evidence="2 3" key="1">
    <citation type="submission" date="2024-09" db="EMBL/GenBank/DDBJ databases">
        <authorList>
            <person name="Lee S.D."/>
        </authorList>
    </citation>
    <scope>NUCLEOTIDE SEQUENCE [LARGE SCALE GENOMIC DNA]</scope>
    <source>
        <strain evidence="2 3">N1-5</strain>
    </source>
</reference>
<organism evidence="2 3">
    <name type="scientific">Streptacidiphilus cavernicola</name>
    <dbReference type="NCBI Taxonomy" id="3342716"/>
    <lineage>
        <taxon>Bacteria</taxon>
        <taxon>Bacillati</taxon>
        <taxon>Actinomycetota</taxon>
        <taxon>Actinomycetes</taxon>
        <taxon>Kitasatosporales</taxon>
        <taxon>Streptomycetaceae</taxon>
        <taxon>Streptacidiphilus</taxon>
    </lineage>
</organism>
<proteinExistence type="predicted"/>
<dbReference type="EMBL" id="JBHEZZ010000003">
    <property type="protein sequence ID" value="MFC1401065.1"/>
    <property type="molecule type" value="Genomic_DNA"/>
</dbReference>
<feature type="region of interest" description="Disordered" evidence="1">
    <location>
        <begin position="227"/>
        <end position="246"/>
    </location>
</feature>